<protein>
    <submittedName>
        <fullName evidence="2">Uncharacterized protein</fullName>
    </submittedName>
</protein>
<feature type="transmembrane region" description="Helical" evidence="1">
    <location>
        <begin position="36"/>
        <end position="54"/>
    </location>
</feature>
<accession>A0A1R4EVI8</accession>
<evidence type="ECO:0000313" key="3">
    <source>
        <dbReference type="Proteomes" id="UP000195787"/>
    </source>
</evidence>
<keyword evidence="1" id="KW-0812">Transmembrane</keyword>
<keyword evidence="1" id="KW-0472">Membrane</keyword>
<keyword evidence="3" id="KW-1185">Reference proteome</keyword>
<dbReference type="EMBL" id="FUHU01000004">
    <property type="protein sequence ID" value="SJM47596.1"/>
    <property type="molecule type" value="Genomic_DNA"/>
</dbReference>
<evidence type="ECO:0000256" key="1">
    <source>
        <dbReference type="SAM" id="Phobius"/>
    </source>
</evidence>
<reference evidence="2 3" key="1">
    <citation type="submission" date="2017-02" db="EMBL/GenBank/DDBJ databases">
        <authorList>
            <person name="Peterson S.W."/>
        </authorList>
    </citation>
    <scope>NUCLEOTIDE SEQUENCE [LARGE SCALE GENOMIC DNA]</scope>
    <source>
        <strain evidence="2 3">LMG 22410</strain>
    </source>
</reference>
<organism evidence="2 3">
    <name type="scientific">Agrococcus casei LMG 22410</name>
    <dbReference type="NCBI Taxonomy" id="1255656"/>
    <lineage>
        <taxon>Bacteria</taxon>
        <taxon>Bacillati</taxon>
        <taxon>Actinomycetota</taxon>
        <taxon>Actinomycetes</taxon>
        <taxon>Micrococcales</taxon>
        <taxon>Microbacteriaceae</taxon>
        <taxon>Agrococcus</taxon>
    </lineage>
</organism>
<sequence>MHVRKFLLNPGVLTAVAGAVGVYKVTKEAPVNWRSLLLWGSWGIGVALAIGSVLEQDRQVRLEELERELSK</sequence>
<dbReference type="Proteomes" id="UP000195787">
    <property type="component" value="Unassembled WGS sequence"/>
</dbReference>
<dbReference type="AlphaFoldDB" id="A0A1R4EVI8"/>
<feature type="transmembrane region" description="Helical" evidence="1">
    <location>
        <begin position="7"/>
        <end position="24"/>
    </location>
</feature>
<name>A0A1R4EVI8_9MICO</name>
<proteinExistence type="predicted"/>
<gene>
    <name evidence="2" type="ORF">CZ674_01115</name>
</gene>
<keyword evidence="1" id="KW-1133">Transmembrane helix</keyword>
<evidence type="ECO:0000313" key="2">
    <source>
        <dbReference type="EMBL" id="SJM47596.1"/>
    </source>
</evidence>